<evidence type="ECO:0000256" key="1">
    <source>
        <dbReference type="ARBA" id="ARBA00006914"/>
    </source>
</evidence>
<dbReference type="OrthoDB" id="9809379at2"/>
<dbReference type="SMART" id="SM00382">
    <property type="entry name" value="AAA"/>
    <property type="match status" value="1"/>
</dbReference>
<organism evidence="6 7">
    <name type="scientific">Chondromyces apiculatus DSM 436</name>
    <dbReference type="NCBI Taxonomy" id="1192034"/>
    <lineage>
        <taxon>Bacteria</taxon>
        <taxon>Pseudomonadati</taxon>
        <taxon>Myxococcota</taxon>
        <taxon>Polyangia</taxon>
        <taxon>Polyangiales</taxon>
        <taxon>Polyangiaceae</taxon>
        <taxon>Chondromyces</taxon>
    </lineage>
</organism>
<accession>A0A017T781</accession>
<comment type="similarity">
    <text evidence="1 4">Belongs to the AAA ATPase family.</text>
</comment>
<keyword evidence="3 4" id="KW-0067">ATP-binding</keyword>
<evidence type="ECO:0000256" key="2">
    <source>
        <dbReference type="ARBA" id="ARBA00022741"/>
    </source>
</evidence>
<dbReference type="Gene3D" id="3.40.50.300">
    <property type="entry name" value="P-loop containing nucleotide triphosphate hydrolases"/>
    <property type="match status" value="1"/>
</dbReference>
<dbReference type="AlphaFoldDB" id="A0A017T781"/>
<evidence type="ECO:0000313" key="6">
    <source>
        <dbReference type="EMBL" id="EYF04451.1"/>
    </source>
</evidence>
<protein>
    <submittedName>
        <fullName evidence="6">Putative ATPase (AAA+ superfamily)</fullName>
    </submittedName>
</protein>
<gene>
    <name evidence="6" type="ORF">CAP_4419</name>
</gene>
<dbReference type="SUPFAM" id="SSF52540">
    <property type="entry name" value="P-loop containing nucleoside triphosphate hydrolases"/>
    <property type="match status" value="1"/>
</dbReference>
<dbReference type="STRING" id="1192034.CAP_4419"/>
<dbReference type="Proteomes" id="UP000019678">
    <property type="component" value="Unassembled WGS sequence"/>
</dbReference>
<dbReference type="RefSeq" id="WP_044244032.1">
    <property type="nucleotide sequence ID" value="NZ_ASRX01000033.1"/>
</dbReference>
<dbReference type="PANTHER" id="PTHR23073">
    <property type="entry name" value="26S PROTEASOME REGULATORY SUBUNIT"/>
    <property type="match status" value="1"/>
</dbReference>
<dbReference type="Pfam" id="PF00004">
    <property type="entry name" value="AAA"/>
    <property type="match status" value="1"/>
</dbReference>
<dbReference type="GO" id="GO:0016887">
    <property type="term" value="F:ATP hydrolysis activity"/>
    <property type="evidence" value="ECO:0007669"/>
    <property type="project" value="InterPro"/>
</dbReference>
<dbReference type="eggNOG" id="COG0464">
    <property type="taxonomic scope" value="Bacteria"/>
</dbReference>
<dbReference type="InterPro" id="IPR003960">
    <property type="entry name" value="ATPase_AAA_CS"/>
</dbReference>
<comment type="caution">
    <text evidence="6">The sequence shown here is derived from an EMBL/GenBank/DDBJ whole genome shotgun (WGS) entry which is preliminary data.</text>
</comment>
<evidence type="ECO:0000313" key="7">
    <source>
        <dbReference type="Proteomes" id="UP000019678"/>
    </source>
</evidence>
<proteinExistence type="inferred from homology"/>
<sequence>MSDVLRFELDCELPDPGIRERTERLIGFEPRFERAQRDLLMLLAPDEIRRWSKRKHHRELPVCGILADRYPLMIFHGDVGTGKTATAEGIANRISGAIEQNARLMKLSTRVRGRGLHGEMSKLVGEAFDAVRAAAGNKGRVFLVIDEADALAASREGAQLHQEERAGTNTLIQKIDEMRALKGRVLVILCTNRLHALDPAIVRRAARIEEFTRPTEDERRELLRRDLDGLELTERDLERLVAATGPDPKTGRPGMTFSDIRTRFLPAAVSEVFPEHPLSCDVLLRVAKATMPSPAIV</sequence>
<evidence type="ECO:0000259" key="5">
    <source>
        <dbReference type="SMART" id="SM00382"/>
    </source>
</evidence>
<dbReference type="GO" id="GO:0005524">
    <property type="term" value="F:ATP binding"/>
    <property type="evidence" value="ECO:0007669"/>
    <property type="project" value="UniProtKB-KW"/>
</dbReference>
<evidence type="ECO:0000256" key="3">
    <source>
        <dbReference type="ARBA" id="ARBA00022840"/>
    </source>
</evidence>
<keyword evidence="2 4" id="KW-0547">Nucleotide-binding</keyword>
<dbReference type="InterPro" id="IPR050221">
    <property type="entry name" value="26S_Proteasome_ATPase"/>
</dbReference>
<name>A0A017T781_9BACT</name>
<reference evidence="6 7" key="1">
    <citation type="submission" date="2013-05" db="EMBL/GenBank/DDBJ databases">
        <title>Genome assembly of Chondromyces apiculatus DSM 436.</title>
        <authorList>
            <person name="Sharma G."/>
            <person name="Khatri I."/>
            <person name="Kaur C."/>
            <person name="Mayilraj S."/>
            <person name="Subramanian S."/>
        </authorList>
    </citation>
    <scope>NUCLEOTIDE SEQUENCE [LARGE SCALE GENOMIC DNA]</scope>
    <source>
        <strain evidence="6 7">DSM 436</strain>
    </source>
</reference>
<dbReference type="CDD" id="cd19481">
    <property type="entry name" value="RecA-like_protease"/>
    <property type="match status" value="1"/>
</dbReference>
<dbReference type="InterPro" id="IPR027417">
    <property type="entry name" value="P-loop_NTPase"/>
</dbReference>
<dbReference type="InterPro" id="IPR003593">
    <property type="entry name" value="AAA+_ATPase"/>
</dbReference>
<keyword evidence="7" id="KW-1185">Reference proteome</keyword>
<dbReference type="InterPro" id="IPR003959">
    <property type="entry name" value="ATPase_AAA_core"/>
</dbReference>
<feature type="domain" description="AAA+ ATPase" evidence="5">
    <location>
        <begin position="69"/>
        <end position="215"/>
    </location>
</feature>
<evidence type="ECO:0000256" key="4">
    <source>
        <dbReference type="RuleBase" id="RU003651"/>
    </source>
</evidence>
<dbReference type="PROSITE" id="PS00674">
    <property type="entry name" value="AAA"/>
    <property type="match status" value="1"/>
</dbReference>
<dbReference type="EMBL" id="ASRX01000033">
    <property type="protein sequence ID" value="EYF04451.1"/>
    <property type="molecule type" value="Genomic_DNA"/>
</dbReference>